<protein>
    <submittedName>
        <fullName evidence="1">Uncharacterized protein</fullName>
    </submittedName>
</protein>
<organism evidence="1">
    <name type="scientific">Anguilla anguilla</name>
    <name type="common">European freshwater eel</name>
    <name type="synonym">Muraena anguilla</name>
    <dbReference type="NCBI Taxonomy" id="7936"/>
    <lineage>
        <taxon>Eukaryota</taxon>
        <taxon>Metazoa</taxon>
        <taxon>Chordata</taxon>
        <taxon>Craniata</taxon>
        <taxon>Vertebrata</taxon>
        <taxon>Euteleostomi</taxon>
        <taxon>Actinopterygii</taxon>
        <taxon>Neopterygii</taxon>
        <taxon>Teleostei</taxon>
        <taxon>Anguilliformes</taxon>
        <taxon>Anguillidae</taxon>
        <taxon>Anguilla</taxon>
    </lineage>
</organism>
<dbReference type="EMBL" id="GBXM01076380">
    <property type="protein sequence ID" value="JAH32197.1"/>
    <property type="molecule type" value="Transcribed_RNA"/>
</dbReference>
<evidence type="ECO:0000313" key="1">
    <source>
        <dbReference type="EMBL" id="JAH32197.1"/>
    </source>
</evidence>
<name>A0A0E9RTL4_ANGAN</name>
<dbReference type="AlphaFoldDB" id="A0A0E9RTL4"/>
<reference evidence="1" key="2">
    <citation type="journal article" date="2015" name="Fish Shellfish Immunol.">
        <title>Early steps in the European eel (Anguilla anguilla)-Vibrio vulnificus interaction in the gills: Role of the RtxA13 toxin.</title>
        <authorList>
            <person name="Callol A."/>
            <person name="Pajuelo D."/>
            <person name="Ebbesson L."/>
            <person name="Teles M."/>
            <person name="MacKenzie S."/>
            <person name="Amaro C."/>
        </authorList>
    </citation>
    <scope>NUCLEOTIDE SEQUENCE</scope>
</reference>
<sequence length="59" mass="7061">MSSLLIHSIMFQVAYENKGTHLLFPFFFCLLNKHMKSSKLKARARHVYFKALQQPRNRH</sequence>
<proteinExistence type="predicted"/>
<reference evidence="1" key="1">
    <citation type="submission" date="2014-11" db="EMBL/GenBank/DDBJ databases">
        <authorList>
            <person name="Amaro Gonzalez C."/>
        </authorList>
    </citation>
    <scope>NUCLEOTIDE SEQUENCE</scope>
</reference>
<accession>A0A0E9RTL4</accession>